<proteinExistence type="predicted"/>
<name>A0A517NVR1_9BACT</name>
<organism evidence="2 3">
    <name type="scientific">Stieleria marina</name>
    <dbReference type="NCBI Taxonomy" id="1930275"/>
    <lineage>
        <taxon>Bacteria</taxon>
        <taxon>Pseudomonadati</taxon>
        <taxon>Planctomycetota</taxon>
        <taxon>Planctomycetia</taxon>
        <taxon>Pirellulales</taxon>
        <taxon>Pirellulaceae</taxon>
        <taxon>Stieleria</taxon>
    </lineage>
</organism>
<feature type="region of interest" description="Disordered" evidence="1">
    <location>
        <begin position="245"/>
        <end position="269"/>
    </location>
</feature>
<gene>
    <name evidence="2" type="ORF">K239x_32140</name>
</gene>
<sequence>MSVSQIAIQPQRKIPMTSRLPRRTLLKAAGVSLSLPFLESMTAVQAASQVAPPKRMVFVCTSLGLHSPNLWPTTTGKEYESTPYLDLLNQHRNDFTLFSGLSHEDQIGRQPHDSEMTWLTAARKPGVAGFRNSVSVDQVAAKHFGNATRFASVTMGTIKSQSQSYTDGGVMIPAQTSPARLFAKMFLNGTPDEIIAQKRRLLDGRSILDELGSQTKRLKQQASAADNHLLDDYFHSVRQAETNIAAADGWSKQPKPTVDTQQPKDINDPTDLIGRSRLLLDLVPLIIQTDSSRIISVMIQDHFVVPKIDGVRGTHHNLSHHGQDPSKIAELQRIETGIVQCFGGMLEKMKSGQESGTRLLDNTSVVFGSNLGNANAHEAKNLPIFVAGGGYQHGRYVDMKKEHETPLSNLFVRLLQDTGIETESFGQSSAAMSW</sequence>
<dbReference type="InterPro" id="IPR011447">
    <property type="entry name" value="DUF1552"/>
</dbReference>
<evidence type="ECO:0008006" key="4">
    <source>
        <dbReference type="Google" id="ProtNLM"/>
    </source>
</evidence>
<evidence type="ECO:0000313" key="2">
    <source>
        <dbReference type="EMBL" id="QDT11220.1"/>
    </source>
</evidence>
<dbReference type="EMBL" id="CP036526">
    <property type="protein sequence ID" value="QDT11220.1"/>
    <property type="molecule type" value="Genomic_DNA"/>
</dbReference>
<reference evidence="2 3" key="1">
    <citation type="submission" date="2019-02" db="EMBL/GenBank/DDBJ databases">
        <title>Deep-cultivation of Planctomycetes and their phenomic and genomic characterization uncovers novel biology.</title>
        <authorList>
            <person name="Wiegand S."/>
            <person name="Jogler M."/>
            <person name="Boedeker C."/>
            <person name="Pinto D."/>
            <person name="Vollmers J."/>
            <person name="Rivas-Marin E."/>
            <person name="Kohn T."/>
            <person name="Peeters S.H."/>
            <person name="Heuer A."/>
            <person name="Rast P."/>
            <person name="Oberbeckmann S."/>
            <person name="Bunk B."/>
            <person name="Jeske O."/>
            <person name="Meyerdierks A."/>
            <person name="Storesund J.E."/>
            <person name="Kallscheuer N."/>
            <person name="Luecker S."/>
            <person name="Lage O.M."/>
            <person name="Pohl T."/>
            <person name="Merkel B.J."/>
            <person name="Hornburger P."/>
            <person name="Mueller R.-W."/>
            <person name="Bruemmer F."/>
            <person name="Labrenz M."/>
            <person name="Spormann A.M."/>
            <person name="Op den Camp H."/>
            <person name="Overmann J."/>
            <person name="Amann R."/>
            <person name="Jetten M.S.M."/>
            <person name="Mascher T."/>
            <person name="Medema M.H."/>
            <person name="Devos D.P."/>
            <person name="Kaster A.-K."/>
            <person name="Ovreas L."/>
            <person name="Rohde M."/>
            <person name="Galperin M.Y."/>
            <person name="Jogler C."/>
        </authorList>
    </citation>
    <scope>NUCLEOTIDE SEQUENCE [LARGE SCALE GENOMIC DNA]</scope>
    <source>
        <strain evidence="2 3">K23_9</strain>
    </source>
</reference>
<protein>
    <recommendedName>
        <fullName evidence="4">Secreted protein containing DUF1552</fullName>
    </recommendedName>
</protein>
<evidence type="ECO:0000256" key="1">
    <source>
        <dbReference type="SAM" id="MobiDB-lite"/>
    </source>
</evidence>
<keyword evidence="3" id="KW-1185">Reference proteome</keyword>
<dbReference type="AlphaFoldDB" id="A0A517NVR1"/>
<accession>A0A517NVR1</accession>
<dbReference type="Proteomes" id="UP000319817">
    <property type="component" value="Chromosome"/>
</dbReference>
<dbReference type="Pfam" id="PF07586">
    <property type="entry name" value="HXXSHH"/>
    <property type="match status" value="1"/>
</dbReference>
<evidence type="ECO:0000313" key="3">
    <source>
        <dbReference type="Proteomes" id="UP000319817"/>
    </source>
</evidence>